<proteinExistence type="predicted"/>
<name>A0AAW0PVB7_9GOBI</name>
<dbReference type="Proteomes" id="UP001460270">
    <property type="component" value="Unassembled WGS sequence"/>
</dbReference>
<protein>
    <submittedName>
        <fullName evidence="1">Uncharacterized protein</fullName>
    </submittedName>
</protein>
<dbReference type="AlphaFoldDB" id="A0AAW0PVB7"/>
<gene>
    <name evidence="1" type="ORF">WMY93_002979</name>
</gene>
<evidence type="ECO:0000313" key="2">
    <source>
        <dbReference type="Proteomes" id="UP001460270"/>
    </source>
</evidence>
<dbReference type="EMBL" id="JBBPFD010000002">
    <property type="protein sequence ID" value="KAK7939653.1"/>
    <property type="molecule type" value="Genomic_DNA"/>
</dbReference>
<organism evidence="1 2">
    <name type="scientific">Mugilogobius chulae</name>
    <name type="common">yellowstripe goby</name>
    <dbReference type="NCBI Taxonomy" id="88201"/>
    <lineage>
        <taxon>Eukaryota</taxon>
        <taxon>Metazoa</taxon>
        <taxon>Chordata</taxon>
        <taxon>Craniata</taxon>
        <taxon>Vertebrata</taxon>
        <taxon>Euteleostomi</taxon>
        <taxon>Actinopterygii</taxon>
        <taxon>Neopterygii</taxon>
        <taxon>Teleostei</taxon>
        <taxon>Neoteleostei</taxon>
        <taxon>Acanthomorphata</taxon>
        <taxon>Gobiaria</taxon>
        <taxon>Gobiiformes</taxon>
        <taxon>Gobioidei</taxon>
        <taxon>Gobiidae</taxon>
        <taxon>Gobionellinae</taxon>
        <taxon>Mugilogobius</taxon>
    </lineage>
</organism>
<sequence length="152" mass="17129">MPNLESNLGNSLLTRSAKMQKKVCSSEKPIVGALDFDGPTQEFNLGTPCVRRDYDEPSTPEMPDLSSVTQDICKLMSQAQMRKSANAAKNLQEKENTSPPRRRFDTLLSISEQEFHSLPSYLRQMTLTVSTKLWTTSTAPLQSVKETRRNFT</sequence>
<accession>A0AAW0PVB7</accession>
<comment type="caution">
    <text evidence="1">The sequence shown here is derived from an EMBL/GenBank/DDBJ whole genome shotgun (WGS) entry which is preliminary data.</text>
</comment>
<evidence type="ECO:0000313" key="1">
    <source>
        <dbReference type="EMBL" id="KAK7939653.1"/>
    </source>
</evidence>
<reference evidence="2" key="1">
    <citation type="submission" date="2024-04" db="EMBL/GenBank/DDBJ databases">
        <title>Salinicola lusitanus LLJ914,a marine bacterium isolated from the Okinawa Trough.</title>
        <authorList>
            <person name="Li J."/>
        </authorList>
    </citation>
    <scope>NUCLEOTIDE SEQUENCE [LARGE SCALE GENOMIC DNA]</scope>
</reference>
<keyword evidence="2" id="KW-1185">Reference proteome</keyword>